<sequence length="352" mass="37053">MSSAGAARRLDEAARRLAPGYFALVMASGIVSIGLDQHGRHLLSVLPLLVCGVSYAVLLVLSGWRVLVHRDAVRADLADPNRGFGFFTFIAGSNVLGVRVAMDGHHAVALVLLAVAGAAWLVLGYLIPWTAVMVRHTRPALGAADGTWFTWVVAVQSMAVSAATLEPAVPGLRHALAATAVFSWSVGVFLYAAVGVMVSARLLAYDLRATDLTPPYWIAMGATAISVLAGARIVDMRPSPMVEATRGLIAGVVVLLWAFGTWLIPVLVAAGWWRHRVHRVPLVYESSLWAIVFPLGMYAVAGTSLARVDDLPLAGAVGAVGIWIALAAWGVTLLAMLAHLSHAAVRPGADSG</sequence>
<reference evidence="10" key="1">
    <citation type="submission" date="2016-10" db="EMBL/GenBank/DDBJ databases">
        <authorList>
            <person name="Varghese N."/>
            <person name="Submissions S."/>
        </authorList>
    </citation>
    <scope>NUCLEOTIDE SEQUENCE [LARGE SCALE GENOMIC DNA]</scope>
    <source>
        <strain evidence="10">DSM 45419</strain>
    </source>
</reference>
<dbReference type="InterPro" id="IPR004695">
    <property type="entry name" value="SLAC1/Mae1/Ssu1/TehA"/>
</dbReference>
<organism evidence="9 10">
    <name type="scientific">Geodermatophilus siccatus</name>
    <dbReference type="NCBI Taxonomy" id="1137991"/>
    <lineage>
        <taxon>Bacteria</taxon>
        <taxon>Bacillati</taxon>
        <taxon>Actinomycetota</taxon>
        <taxon>Actinomycetes</taxon>
        <taxon>Geodermatophilales</taxon>
        <taxon>Geodermatophilaceae</taxon>
        <taxon>Geodermatophilus</taxon>
    </lineage>
</organism>
<feature type="transmembrane region" description="Helical" evidence="8">
    <location>
        <begin position="42"/>
        <end position="64"/>
    </location>
</feature>
<comment type="similarity">
    <text evidence="2">Belongs to the tellurite-resistance/dicarboxylate transporter (TDT) family.</text>
</comment>
<dbReference type="GO" id="GO:0005886">
    <property type="term" value="C:plasma membrane"/>
    <property type="evidence" value="ECO:0007669"/>
    <property type="project" value="UniProtKB-SubCell"/>
</dbReference>
<dbReference type="RefSeq" id="WP_245700411.1">
    <property type="nucleotide sequence ID" value="NZ_FNHE01000007.1"/>
</dbReference>
<feature type="transmembrane region" description="Helical" evidence="8">
    <location>
        <begin position="181"/>
        <end position="204"/>
    </location>
</feature>
<keyword evidence="7 8" id="KW-0472">Membrane</keyword>
<dbReference type="PANTHER" id="PTHR31686:SF1">
    <property type="entry name" value="SULFITE EFFLUX PUMP SSU1"/>
    <property type="match status" value="1"/>
</dbReference>
<dbReference type="PANTHER" id="PTHR31686">
    <property type="match status" value="1"/>
</dbReference>
<keyword evidence="3" id="KW-0813">Transport</keyword>
<dbReference type="AlphaFoldDB" id="A0A1G9UHA7"/>
<feature type="transmembrane region" description="Helical" evidence="8">
    <location>
        <begin position="313"/>
        <end position="338"/>
    </location>
</feature>
<dbReference type="InterPro" id="IPR038665">
    <property type="entry name" value="Voltage-dep_anion_channel_sf"/>
</dbReference>
<feature type="transmembrane region" description="Helical" evidence="8">
    <location>
        <begin position="288"/>
        <end position="306"/>
    </location>
</feature>
<feature type="transmembrane region" description="Helical" evidence="8">
    <location>
        <begin position="247"/>
        <end position="268"/>
    </location>
</feature>
<feature type="transmembrane region" description="Helical" evidence="8">
    <location>
        <begin position="148"/>
        <end position="169"/>
    </location>
</feature>
<keyword evidence="6 8" id="KW-1133">Transmembrane helix</keyword>
<dbReference type="Proteomes" id="UP000198680">
    <property type="component" value="Unassembled WGS sequence"/>
</dbReference>
<keyword evidence="5 8" id="KW-0812">Transmembrane</keyword>
<dbReference type="GO" id="GO:0000319">
    <property type="term" value="F:sulfite transmembrane transporter activity"/>
    <property type="evidence" value="ECO:0007669"/>
    <property type="project" value="TreeGrafter"/>
</dbReference>
<proteinExistence type="inferred from homology"/>
<evidence type="ECO:0000256" key="4">
    <source>
        <dbReference type="ARBA" id="ARBA00022475"/>
    </source>
</evidence>
<evidence type="ECO:0000256" key="3">
    <source>
        <dbReference type="ARBA" id="ARBA00022448"/>
    </source>
</evidence>
<keyword evidence="4" id="KW-1003">Cell membrane</keyword>
<dbReference type="STRING" id="1137991.SAMN05660642_02803"/>
<dbReference type="InterPro" id="IPR051629">
    <property type="entry name" value="Sulfite_efflux_TDT"/>
</dbReference>
<keyword evidence="10" id="KW-1185">Reference proteome</keyword>
<evidence type="ECO:0000256" key="5">
    <source>
        <dbReference type="ARBA" id="ARBA00022692"/>
    </source>
</evidence>
<evidence type="ECO:0000256" key="7">
    <source>
        <dbReference type="ARBA" id="ARBA00023136"/>
    </source>
</evidence>
<evidence type="ECO:0000256" key="1">
    <source>
        <dbReference type="ARBA" id="ARBA00004651"/>
    </source>
</evidence>
<comment type="subcellular location">
    <subcellularLocation>
        <location evidence="1">Cell membrane</location>
        <topology evidence="1">Multi-pass membrane protein</topology>
    </subcellularLocation>
</comment>
<accession>A0A1G9UHA7</accession>
<dbReference type="Pfam" id="PF03595">
    <property type="entry name" value="SLAC1"/>
    <property type="match status" value="1"/>
</dbReference>
<evidence type="ECO:0000256" key="2">
    <source>
        <dbReference type="ARBA" id="ARBA00008566"/>
    </source>
</evidence>
<evidence type="ECO:0000313" key="10">
    <source>
        <dbReference type="Proteomes" id="UP000198680"/>
    </source>
</evidence>
<dbReference type="Gene3D" id="1.50.10.150">
    <property type="entry name" value="Voltage-dependent anion channel"/>
    <property type="match status" value="1"/>
</dbReference>
<evidence type="ECO:0000256" key="6">
    <source>
        <dbReference type="ARBA" id="ARBA00022989"/>
    </source>
</evidence>
<dbReference type="CDD" id="cd09319">
    <property type="entry name" value="TDT_like_1"/>
    <property type="match status" value="1"/>
</dbReference>
<feature type="transmembrane region" description="Helical" evidence="8">
    <location>
        <begin position="84"/>
        <end position="101"/>
    </location>
</feature>
<evidence type="ECO:0000256" key="8">
    <source>
        <dbReference type="SAM" id="Phobius"/>
    </source>
</evidence>
<feature type="transmembrane region" description="Helical" evidence="8">
    <location>
        <begin position="18"/>
        <end position="35"/>
    </location>
</feature>
<feature type="transmembrane region" description="Helical" evidence="8">
    <location>
        <begin position="108"/>
        <end position="128"/>
    </location>
</feature>
<evidence type="ECO:0000313" key="9">
    <source>
        <dbReference type="EMBL" id="SDM59309.1"/>
    </source>
</evidence>
<name>A0A1G9UHA7_9ACTN</name>
<dbReference type="EMBL" id="FNHE01000007">
    <property type="protein sequence ID" value="SDM59309.1"/>
    <property type="molecule type" value="Genomic_DNA"/>
</dbReference>
<protein>
    <submittedName>
        <fullName evidence="9">Tellurite resistance protein TehA</fullName>
    </submittedName>
</protein>
<feature type="transmembrane region" description="Helical" evidence="8">
    <location>
        <begin position="216"/>
        <end position="235"/>
    </location>
</feature>
<gene>
    <name evidence="9" type="ORF">SAMN05660642_02803</name>
</gene>